<dbReference type="Gene3D" id="1.10.490.20">
    <property type="entry name" value="Phycocyanins"/>
    <property type="match status" value="1"/>
</dbReference>
<dbReference type="Proteomes" id="UP001464891">
    <property type="component" value="Unassembled WGS sequence"/>
</dbReference>
<dbReference type="EMBL" id="JAMPKM010000003">
    <property type="protein sequence ID" value="MEP0816966.1"/>
    <property type="molecule type" value="Genomic_DNA"/>
</dbReference>
<protein>
    <submittedName>
        <fullName evidence="4">Phycobilisome protein</fullName>
    </submittedName>
</protein>
<reference evidence="4 5" key="1">
    <citation type="submission" date="2022-04" db="EMBL/GenBank/DDBJ databases">
        <title>Positive selection, recombination, and allopatry shape intraspecific diversity of widespread and dominant cyanobacteria.</title>
        <authorList>
            <person name="Wei J."/>
            <person name="Shu W."/>
            <person name="Hu C."/>
        </authorList>
    </citation>
    <scope>NUCLEOTIDE SEQUENCE [LARGE SCALE GENOMIC DNA]</scope>
    <source>
        <strain evidence="4 5">GB2-A4</strain>
    </source>
</reference>
<dbReference type="Pfam" id="PF00502">
    <property type="entry name" value="Phycobilisome"/>
    <property type="match status" value="1"/>
</dbReference>
<accession>A0ABV0J7F4</accession>
<keyword evidence="2" id="KW-0157">Chromophore</keyword>
<comment type="caution">
    <text evidence="4">The sequence shown here is derived from an EMBL/GenBank/DDBJ whole genome shotgun (WGS) entry which is preliminary data.</text>
</comment>
<dbReference type="InterPro" id="IPR012128">
    <property type="entry name" value="Phycobilisome_asu/bsu"/>
</dbReference>
<gene>
    <name evidence="4" type="ORF">NC998_07640</name>
</gene>
<evidence type="ECO:0000313" key="5">
    <source>
        <dbReference type="Proteomes" id="UP001464891"/>
    </source>
</evidence>
<evidence type="ECO:0000256" key="2">
    <source>
        <dbReference type="ARBA" id="ARBA00022991"/>
    </source>
</evidence>
<organism evidence="4 5">
    <name type="scientific">Trichocoleus desertorum GB2-A4</name>
    <dbReference type="NCBI Taxonomy" id="2933944"/>
    <lineage>
        <taxon>Bacteria</taxon>
        <taxon>Bacillati</taxon>
        <taxon>Cyanobacteriota</taxon>
        <taxon>Cyanophyceae</taxon>
        <taxon>Leptolyngbyales</taxon>
        <taxon>Trichocoleusaceae</taxon>
        <taxon>Trichocoleus</taxon>
    </lineage>
</organism>
<keyword evidence="5" id="KW-1185">Reference proteome</keyword>
<evidence type="ECO:0000256" key="1">
    <source>
        <dbReference type="ARBA" id="ARBA00008182"/>
    </source>
</evidence>
<proteinExistence type="inferred from homology"/>
<comment type="similarity">
    <text evidence="1">Belongs to the phycobiliprotein family.</text>
</comment>
<dbReference type="RefSeq" id="WP_190439305.1">
    <property type="nucleotide sequence ID" value="NZ_JAMPKM010000003.1"/>
</dbReference>
<evidence type="ECO:0000256" key="3">
    <source>
        <dbReference type="ARBA" id="ARBA00023307"/>
    </source>
</evidence>
<name>A0ABV0J7F4_9CYAN</name>
<keyword evidence="3" id="KW-0089">Bile pigment</keyword>
<sequence>MHQQIESLFDEAESRYLKPEELGVLSQYVDSLPQRLEAYRHLRDQELDVMQQVANQLQAALPQEETETLERSIKHALLLLRYCAMSMLLNDNSFVQNRLLSWLTRTVQTYNTQTVDMTLYRFLNQRLSQVLTPQQLNLLKPPLALAQNTLLNQGKA</sequence>
<dbReference type="InterPro" id="IPR009050">
    <property type="entry name" value="Globin-like_sf"/>
</dbReference>
<dbReference type="InterPro" id="IPR038719">
    <property type="entry name" value="Phycobilisome_asu/bsu_sf"/>
</dbReference>
<dbReference type="SUPFAM" id="SSF46458">
    <property type="entry name" value="Globin-like"/>
    <property type="match status" value="1"/>
</dbReference>
<evidence type="ECO:0000313" key="4">
    <source>
        <dbReference type="EMBL" id="MEP0816966.1"/>
    </source>
</evidence>